<protein>
    <recommendedName>
        <fullName evidence="5">Non-haem dioxygenase N-terminal domain-containing protein</fullName>
    </recommendedName>
</protein>
<keyword evidence="2" id="KW-0472">Membrane</keyword>
<dbReference type="OMA" id="QICLRNQ"/>
<dbReference type="PANTHER" id="PTHR34945:SF4">
    <property type="entry name" value="2-OXOGLUTARATE (2OG) AND FE(II)-DEPENDENT OXYGENASE SUPERFAMILY PROTEIN"/>
    <property type="match status" value="1"/>
</dbReference>
<feature type="region of interest" description="Disordered" evidence="1">
    <location>
        <begin position="1"/>
        <end position="24"/>
    </location>
</feature>
<dbReference type="AlphaFoldDB" id="A0A4Y7KZ94"/>
<gene>
    <name evidence="3" type="ORF">C5167_002418</name>
</gene>
<keyword evidence="4" id="KW-1185">Reference proteome</keyword>
<proteinExistence type="predicted"/>
<feature type="transmembrane region" description="Helical" evidence="2">
    <location>
        <begin position="352"/>
        <end position="372"/>
    </location>
</feature>
<feature type="compositionally biased region" description="Basic residues" evidence="1">
    <location>
        <begin position="1"/>
        <end position="10"/>
    </location>
</feature>
<evidence type="ECO:0000256" key="2">
    <source>
        <dbReference type="SAM" id="Phobius"/>
    </source>
</evidence>
<dbReference type="InterPro" id="IPR027443">
    <property type="entry name" value="IPNS-like_sf"/>
</dbReference>
<evidence type="ECO:0008006" key="5">
    <source>
        <dbReference type="Google" id="ProtNLM"/>
    </source>
</evidence>
<accession>A0A4Y7KZ94</accession>
<dbReference type="OrthoDB" id="1523082at2759"/>
<keyword evidence="2" id="KW-0812">Transmembrane</keyword>
<reference evidence="3 4" key="1">
    <citation type="journal article" date="2018" name="Science">
        <title>The opium poppy genome and morphinan production.</title>
        <authorList>
            <person name="Guo L."/>
            <person name="Winzer T."/>
            <person name="Yang X."/>
            <person name="Li Y."/>
            <person name="Ning Z."/>
            <person name="He Z."/>
            <person name="Teodor R."/>
            <person name="Lu Y."/>
            <person name="Bowser T.A."/>
            <person name="Graham I.A."/>
            <person name="Ye K."/>
        </authorList>
    </citation>
    <scope>NUCLEOTIDE SEQUENCE [LARGE SCALE GENOMIC DNA]</scope>
    <source>
        <strain evidence="4">cv. HN1</strain>
        <tissue evidence="3">Leaves</tissue>
    </source>
</reference>
<dbReference type="Proteomes" id="UP000316621">
    <property type="component" value="Chromosome 9"/>
</dbReference>
<dbReference type="PANTHER" id="PTHR34945">
    <property type="entry name" value="2-OXOGLUTARATE (2OG) AND FE(II)-DEPENDENT OXYGENASE SUPERFAMILY PROTEIN"/>
    <property type="match status" value="1"/>
</dbReference>
<name>A0A4Y7KZ94_PAPSO</name>
<keyword evidence="2" id="KW-1133">Transmembrane helix</keyword>
<dbReference type="Gene3D" id="2.60.120.330">
    <property type="entry name" value="B-lactam Antibiotic, Isopenicillin N Synthase, Chain"/>
    <property type="match status" value="1"/>
</dbReference>
<evidence type="ECO:0000256" key="1">
    <source>
        <dbReference type="SAM" id="MobiDB-lite"/>
    </source>
</evidence>
<sequence length="377" mass="43206">MTILRSHSRLLLRTPPPSPISNARGFKTAAVNDDILADYLEKTLQVPDLTLPESYSLSHNKNENNHSHRHHIPFEINYSALKSRDEDSVRQLFQSVTELGVFRLTGHGVSAEELQSTISEADLVFRSLIKKKKKPNLSINLGSKKVIREEFFWFGSENQMDDATLAAQIGNENYTLLSHKLDDIYDQLEVVAENVGKILFENMNGELELEKRKDVQGRESVLCYYKFSKTHRFHGDDGSDSQRQLFDEEEWKNGKSSRVHAFSLYLYVGDQKFHTERGLLSCKACSGTIVVTIKKQLEEWSQGRLKCVPGEPIVDRNIHVNPSYAIEFMYSPPSSSFLNYNSNDRRMSFVSIFDQILIVMISVLLYSFFSYLSSKLK</sequence>
<dbReference type="Gramene" id="RZC78226">
    <property type="protein sequence ID" value="RZC78226"/>
    <property type="gene ID" value="C5167_002418"/>
</dbReference>
<evidence type="ECO:0000313" key="4">
    <source>
        <dbReference type="Proteomes" id="UP000316621"/>
    </source>
</evidence>
<dbReference type="SUPFAM" id="SSF51197">
    <property type="entry name" value="Clavaminate synthase-like"/>
    <property type="match status" value="1"/>
</dbReference>
<organism evidence="3 4">
    <name type="scientific">Papaver somniferum</name>
    <name type="common">Opium poppy</name>
    <dbReference type="NCBI Taxonomy" id="3469"/>
    <lineage>
        <taxon>Eukaryota</taxon>
        <taxon>Viridiplantae</taxon>
        <taxon>Streptophyta</taxon>
        <taxon>Embryophyta</taxon>
        <taxon>Tracheophyta</taxon>
        <taxon>Spermatophyta</taxon>
        <taxon>Magnoliopsida</taxon>
        <taxon>Ranunculales</taxon>
        <taxon>Papaveraceae</taxon>
        <taxon>Papaveroideae</taxon>
        <taxon>Papaver</taxon>
    </lineage>
</organism>
<evidence type="ECO:0000313" key="3">
    <source>
        <dbReference type="EMBL" id="RZC78226.1"/>
    </source>
</evidence>
<dbReference type="EMBL" id="CM010723">
    <property type="protein sequence ID" value="RZC78226.1"/>
    <property type="molecule type" value="Genomic_DNA"/>
</dbReference>